<reference evidence="3 4" key="1">
    <citation type="journal article" date="2018" name="Sci. Rep.">
        <title>Comparative genomics provides insights into the lifestyle and reveals functional heterogeneity of dark septate endophytic fungi.</title>
        <authorList>
            <person name="Knapp D.G."/>
            <person name="Nemeth J.B."/>
            <person name="Barry K."/>
            <person name="Hainaut M."/>
            <person name="Henrissat B."/>
            <person name="Johnson J."/>
            <person name="Kuo A."/>
            <person name="Lim J.H.P."/>
            <person name="Lipzen A."/>
            <person name="Nolan M."/>
            <person name="Ohm R.A."/>
            <person name="Tamas L."/>
            <person name="Grigoriev I.V."/>
            <person name="Spatafora J.W."/>
            <person name="Nagy L.G."/>
            <person name="Kovacs G.M."/>
        </authorList>
    </citation>
    <scope>NUCLEOTIDE SEQUENCE [LARGE SCALE GENOMIC DNA]</scope>
    <source>
        <strain evidence="3 4">DSE2036</strain>
    </source>
</reference>
<keyword evidence="2" id="KW-1133">Transmembrane helix</keyword>
<evidence type="ECO:0000313" key="3">
    <source>
        <dbReference type="EMBL" id="PVI01986.1"/>
    </source>
</evidence>
<feature type="compositionally biased region" description="Polar residues" evidence="1">
    <location>
        <begin position="1"/>
        <end position="20"/>
    </location>
</feature>
<protein>
    <submittedName>
        <fullName evidence="3">Uncharacterized protein</fullName>
    </submittedName>
</protein>
<evidence type="ECO:0000256" key="2">
    <source>
        <dbReference type="SAM" id="Phobius"/>
    </source>
</evidence>
<dbReference type="OrthoDB" id="3800226at2759"/>
<feature type="compositionally biased region" description="Low complexity" evidence="1">
    <location>
        <begin position="27"/>
        <end position="41"/>
    </location>
</feature>
<evidence type="ECO:0000313" key="4">
    <source>
        <dbReference type="Proteomes" id="UP000244855"/>
    </source>
</evidence>
<feature type="region of interest" description="Disordered" evidence="1">
    <location>
        <begin position="222"/>
        <end position="255"/>
    </location>
</feature>
<feature type="transmembrane region" description="Helical" evidence="2">
    <location>
        <begin position="174"/>
        <end position="195"/>
    </location>
</feature>
<keyword evidence="4" id="KW-1185">Reference proteome</keyword>
<proteinExistence type="predicted"/>
<sequence>MSTSTLANISSTAALTSPNQPTKPKTHTTPPTSPTSSKPPSVLRYTLILLKARPTPSDISTISVYSTTKSAGSTPPSTPSTPYTPSTACEAASTHDQREERWLGRYATSRRELKKEVRLRLHLTNLETYPLFWEKKRKDEKVDWSGASLVIIMEATKGSVLDRAEKYIWGLMEYSVRITVCAIVLAVVFFAVLVLRPDEDGEGVGDVGAAAAAAARHGYSRRRGGAERDSGYGGSGFGFDGTTVESGKGKEEKTGNAEFEGLDMRDTCLVL</sequence>
<gene>
    <name evidence="3" type="ORF">DM02DRAFT_627189</name>
</gene>
<dbReference type="AlphaFoldDB" id="A0A2V1DV98"/>
<organism evidence="3 4">
    <name type="scientific">Periconia macrospinosa</name>
    <dbReference type="NCBI Taxonomy" id="97972"/>
    <lineage>
        <taxon>Eukaryota</taxon>
        <taxon>Fungi</taxon>
        <taxon>Dikarya</taxon>
        <taxon>Ascomycota</taxon>
        <taxon>Pezizomycotina</taxon>
        <taxon>Dothideomycetes</taxon>
        <taxon>Pleosporomycetidae</taxon>
        <taxon>Pleosporales</taxon>
        <taxon>Massarineae</taxon>
        <taxon>Periconiaceae</taxon>
        <taxon>Periconia</taxon>
    </lineage>
</organism>
<feature type="region of interest" description="Disordered" evidence="1">
    <location>
        <begin position="1"/>
        <end position="41"/>
    </location>
</feature>
<keyword evidence="2" id="KW-0472">Membrane</keyword>
<feature type="compositionally biased region" description="Low complexity" evidence="1">
    <location>
        <begin position="66"/>
        <end position="87"/>
    </location>
</feature>
<accession>A0A2V1DV98</accession>
<evidence type="ECO:0000256" key="1">
    <source>
        <dbReference type="SAM" id="MobiDB-lite"/>
    </source>
</evidence>
<keyword evidence="2" id="KW-0812">Transmembrane</keyword>
<dbReference type="EMBL" id="KZ805349">
    <property type="protein sequence ID" value="PVI01986.1"/>
    <property type="molecule type" value="Genomic_DNA"/>
</dbReference>
<name>A0A2V1DV98_9PLEO</name>
<dbReference type="Proteomes" id="UP000244855">
    <property type="component" value="Unassembled WGS sequence"/>
</dbReference>
<feature type="region of interest" description="Disordered" evidence="1">
    <location>
        <begin position="66"/>
        <end position="96"/>
    </location>
</feature>